<dbReference type="STRING" id="1291742.LOOC260_112780"/>
<dbReference type="InterPro" id="IPR004360">
    <property type="entry name" value="Glyas_Fos-R_dOase_dom"/>
</dbReference>
<organism evidence="2 3">
    <name type="scientific">Paucilactobacillus hokkaidonensis JCM 18461</name>
    <dbReference type="NCBI Taxonomy" id="1291742"/>
    <lineage>
        <taxon>Bacteria</taxon>
        <taxon>Bacillati</taxon>
        <taxon>Bacillota</taxon>
        <taxon>Bacilli</taxon>
        <taxon>Lactobacillales</taxon>
        <taxon>Lactobacillaceae</taxon>
        <taxon>Paucilactobacillus</taxon>
    </lineage>
</organism>
<dbReference type="Proteomes" id="UP000031620">
    <property type="component" value="Chromosome"/>
</dbReference>
<proteinExistence type="predicted"/>
<dbReference type="PANTHER" id="PTHR36503">
    <property type="entry name" value="BLR2520 PROTEIN"/>
    <property type="match status" value="1"/>
</dbReference>
<dbReference type="InterPro" id="IPR037523">
    <property type="entry name" value="VOC_core"/>
</dbReference>
<protein>
    <submittedName>
        <fullName evidence="2">Glyoxalase</fullName>
    </submittedName>
</protein>
<dbReference type="Gene3D" id="3.10.180.10">
    <property type="entry name" value="2,3-Dihydroxybiphenyl 1,2-Dioxygenase, domain 1"/>
    <property type="match status" value="1"/>
</dbReference>
<dbReference type="HOGENOM" id="CLU_046006_18_0_9"/>
<feature type="domain" description="VOC" evidence="1">
    <location>
        <begin position="3"/>
        <end position="130"/>
    </location>
</feature>
<evidence type="ECO:0000259" key="1">
    <source>
        <dbReference type="PROSITE" id="PS51819"/>
    </source>
</evidence>
<reference evidence="2 3" key="1">
    <citation type="submission" date="2014-11" db="EMBL/GenBank/DDBJ databases">
        <title>Complete genome sequence and analysis of Lactobacillus hokkaidonensis LOOC260T.</title>
        <authorList>
            <person name="Tanizawa Y."/>
            <person name="Tohno M."/>
            <person name="Kaminuma E."/>
            <person name="Nakamura Y."/>
            <person name="Arita M."/>
        </authorList>
    </citation>
    <scope>NUCLEOTIDE SEQUENCE [LARGE SCALE GENOMIC DNA]</scope>
    <source>
        <strain evidence="2 3">LOOC260</strain>
    </source>
</reference>
<dbReference type="RefSeq" id="WP_041093721.1">
    <property type="nucleotide sequence ID" value="NZ_AP014680.1"/>
</dbReference>
<gene>
    <name evidence="2" type="ORF">LOOC260_112780</name>
</gene>
<dbReference type="AlphaFoldDB" id="A0A0A1GZC1"/>
<dbReference type="PANTHER" id="PTHR36503:SF1">
    <property type="entry name" value="BLR2520 PROTEIN"/>
    <property type="match status" value="1"/>
</dbReference>
<accession>A0A0A1GZC1</accession>
<name>A0A0A1GZC1_9LACO</name>
<dbReference type="KEGG" id="lho:LOOC260_112780"/>
<dbReference type="Pfam" id="PF00903">
    <property type="entry name" value="Glyoxalase"/>
    <property type="match status" value="1"/>
</dbReference>
<sequence length="144" mass="16629">MNTIHLICLGVQSLAKSRKFYKQLGFMEPNIEYSDKIVFFNNSGTRLELFPYNELLKDIGLKAEENPFPTTFNGVTHAFNAKSKDEVDFVFKKALKNGAKDIKQPVWGDWGGYSGYFSDPDNYLWEVAYSDSWQFDNDDMLIIE</sequence>
<dbReference type="InterPro" id="IPR029068">
    <property type="entry name" value="Glyas_Bleomycin-R_OHBP_Dase"/>
</dbReference>
<dbReference type="SUPFAM" id="SSF54593">
    <property type="entry name" value="Glyoxalase/Bleomycin resistance protein/Dihydroxybiphenyl dioxygenase"/>
    <property type="match status" value="1"/>
</dbReference>
<dbReference type="PROSITE" id="PS51819">
    <property type="entry name" value="VOC"/>
    <property type="match status" value="1"/>
</dbReference>
<evidence type="ECO:0000313" key="2">
    <source>
        <dbReference type="EMBL" id="BAP85816.1"/>
    </source>
</evidence>
<evidence type="ECO:0000313" key="3">
    <source>
        <dbReference type="Proteomes" id="UP000031620"/>
    </source>
</evidence>
<dbReference type="EMBL" id="AP014680">
    <property type="protein sequence ID" value="BAP85816.1"/>
    <property type="molecule type" value="Genomic_DNA"/>
</dbReference>